<dbReference type="InterPro" id="IPR019752">
    <property type="entry name" value="Pyrv/ketoisovalerate_OxRed_cat"/>
</dbReference>
<comment type="caution">
    <text evidence="3">The sequence shown here is derived from an EMBL/GenBank/DDBJ whole genome shotgun (WGS) entry which is preliminary data.</text>
</comment>
<dbReference type="AlphaFoldDB" id="A0A0S7XRW3"/>
<feature type="domain" description="Pyruvate/ketoisovalerate oxidoreductase catalytic" evidence="2">
    <location>
        <begin position="22"/>
        <end position="182"/>
    </location>
</feature>
<protein>
    <submittedName>
        <fullName evidence="3">2-oxoglutarate ferredoxin oxidoreductase subunit gamma</fullName>
        <ecNumber evidence="3">1.2.7.3</ecNumber>
    </submittedName>
</protein>
<name>A0A0S7XRW3_UNCSA</name>
<sequence>MEKAKKKIETDDRFEIRLSGSGGQGMVFAGMILAEAIGINDGKNVVQTQSYGPEARGGTSRSDVVVSSKDIYYPKPIKLDLLLCLTQESCDTYHQALKEDGLLIVDSDLVSQLPACEVHAFSFTQLARGRIGTPMVANVIALGTIAGLTKIVSKRGLSEAVQRRAPKGTEEKNLKALEMGFELARKKRGKKSH</sequence>
<keyword evidence="1 3" id="KW-0560">Oxidoreductase</keyword>
<dbReference type="Gene3D" id="3.40.920.10">
    <property type="entry name" value="Pyruvate-ferredoxin oxidoreductase, PFOR, domain III"/>
    <property type="match status" value="1"/>
</dbReference>
<dbReference type="PANTHER" id="PTHR42730">
    <property type="entry name" value="2-OXOGLUTARATE SYNTHASE SUBUNIT KORC"/>
    <property type="match status" value="1"/>
</dbReference>
<evidence type="ECO:0000259" key="2">
    <source>
        <dbReference type="Pfam" id="PF01558"/>
    </source>
</evidence>
<accession>A0A0S7XRW3</accession>
<dbReference type="GO" id="GO:0047553">
    <property type="term" value="F:2-oxoglutarate synthase activity"/>
    <property type="evidence" value="ECO:0007669"/>
    <property type="project" value="UniProtKB-EC"/>
</dbReference>
<organism evidence="3 4">
    <name type="scientific">candidate division WOR-1 bacterium DG_54_3</name>
    <dbReference type="NCBI Taxonomy" id="1703775"/>
    <lineage>
        <taxon>Bacteria</taxon>
        <taxon>Bacillati</taxon>
        <taxon>Saganbacteria</taxon>
    </lineage>
</organism>
<dbReference type="InterPro" id="IPR002869">
    <property type="entry name" value="Pyrv_flavodox_OxRed_cen"/>
</dbReference>
<dbReference type="PATRIC" id="fig|1703775.3.peg.1376"/>
<gene>
    <name evidence="3" type="ORF">AMJ44_11870</name>
</gene>
<dbReference type="InterPro" id="IPR052554">
    <property type="entry name" value="2-oxoglutarate_synth_KorC"/>
</dbReference>
<reference evidence="3 4" key="1">
    <citation type="journal article" date="2015" name="Microbiome">
        <title>Genomic resolution of linkages in carbon, nitrogen, and sulfur cycling among widespread estuary sediment bacteria.</title>
        <authorList>
            <person name="Baker B.J."/>
            <person name="Lazar C.S."/>
            <person name="Teske A.P."/>
            <person name="Dick G.J."/>
        </authorList>
    </citation>
    <scope>NUCLEOTIDE SEQUENCE [LARGE SCALE GENOMIC DNA]</scope>
    <source>
        <strain evidence="3">DG_54_3</strain>
    </source>
</reference>
<evidence type="ECO:0000313" key="3">
    <source>
        <dbReference type="EMBL" id="KPJ64939.1"/>
    </source>
</evidence>
<dbReference type="Proteomes" id="UP000051861">
    <property type="component" value="Unassembled WGS sequence"/>
</dbReference>
<evidence type="ECO:0000256" key="1">
    <source>
        <dbReference type="ARBA" id="ARBA00023002"/>
    </source>
</evidence>
<dbReference type="SUPFAM" id="SSF53323">
    <property type="entry name" value="Pyruvate-ferredoxin oxidoreductase, PFOR, domain III"/>
    <property type="match status" value="1"/>
</dbReference>
<dbReference type="EMBL" id="LIZX01000156">
    <property type="protein sequence ID" value="KPJ64939.1"/>
    <property type="molecule type" value="Genomic_DNA"/>
</dbReference>
<dbReference type="Pfam" id="PF01558">
    <property type="entry name" value="POR"/>
    <property type="match status" value="1"/>
</dbReference>
<dbReference type="PANTHER" id="PTHR42730:SF1">
    <property type="entry name" value="2-OXOGLUTARATE SYNTHASE SUBUNIT KORC"/>
    <property type="match status" value="1"/>
</dbReference>
<evidence type="ECO:0000313" key="4">
    <source>
        <dbReference type="Proteomes" id="UP000051861"/>
    </source>
</evidence>
<dbReference type="EC" id="1.2.7.3" evidence="3"/>
<proteinExistence type="predicted"/>